<evidence type="ECO:0000256" key="1">
    <source>
        <dbReference type="SAM" id="MobiDB-lite"/>
    </source>
</evidence>
<organism evidence="3 4">
    <name type="scientific">Haloferula sargassicola</name>
    <dbReference type="NCBI Taxonomy" id="490096"/>
    <lineage>
        <taxon>Bacteria</taxon>
        <taxon>Pseudomonadati</taxon>
        <taxon>Verrucomicrobiota</taxon>
        <taxon>Verrucomicrobiia</taxon>
        <taxon>Verrucomicrobiales</taxon>
        <taxon>Verrucomicrobiaceae</taxon>
        <taxon>Haloferula</taxon>
    </lineage>
</organism>
<feature type="signal peptide" evidence="2">
    <location>
        <begin position="1"/>
        <end position="20"/>
    </location>
</feature>
<feature type="compositionally biased region" description="Basic and acidic residues" evidence="1">
    <location>
        <begin position="550"/>
        <end position="568"/>
    </location>
</feature>
<evidence type="ECO:0008006" key="5">
    <source>
        <dbReference type="Google" id="ProtNLM"/>
    </source>
</evidence>
<sequence>MRYGWLAVLMAGTGLTWAQATPPKADPAPAAEEIPAMPDVADLISATVAALPAPTSPPVKGGVNMTVTALNPDVQQSVRDGMTCLHTGWDFEAYRHFVKALQQDPDCLMATWGVGLSLLHGSDDLSKQREAAFNRMLGLVDLGYGTDLEHRYVYGLSMLVKEGAQEAANIFGKAAEEYPNDPQLVLLQALLGRGGYDITGDATPDEERAEKQVRELIAKHPDQSYLKYALLAMRAEAPDLSGDLKMARSISAESPQFGPYFHLLGHYEWRCGNAGPAQAAFGWAGDAYATWMRETGLGPLECPGWTKAEVYRAVALASKGDYDTALAAAEAVCAVEVPPDRAESDGGRMLLWEGKTLPARILMRRNGAGDLNKAKESLPSIEETKGLREHTLAVWSFQAHSTAVGAQLAMEAGQPEAARLLIEDMARLGSNFVQTRKVAAARGEQSHWMRCFQGMEIMTSELNGLLALRGPEEGRGSAYNWFLSARDRQRRASLMMPPMVLLPMGVRLSDYLSSEGEWDKALDALEEDLKTFPSDYELLTRLQQVATKAGKPERAKEAATALEKLEAE</sequence>
<dbReference type="SUPFAM" id="SSF48452">
    <property type="entry name" value="TPR-like"/>
    <property type="match status" value="2"/>
</dbReference>
<reference evidence="3 4" key="1">
    <citation type="submission" date="2024-02" db="EMBL/GenBank/DDBJ databases">
        <title>Haloferula sargassicola NBRC 104335.</title>
        <authorList>
            <person name="Ichikawa N."/>
            <person name="Katano-Makiyama Y."/>
            <person name="Hidaka K."/>
        </authorList>
    </citation>
    <scope>NUCLEOTIDE SEQUENCE [LARGE SCALE GENOMIC DNA]</scope>
    <source>
        <strain evidence="3 4">NBRC 104335</strain>
    </source>
</reference>
<dbReference type="EMBL" id="BAABRI010000004">
    <property type="protein sequence ID" value="GAA5481768.1"/>
    <property type="molecule type" value="Genomic_DNA"/>
</dbReference>
<comment type="caution">
    <text evidence="3">The sequence shown here is derived from an EMBL/GenBank/DDBJ whole genome shotgun (WGS) entry which is preliminary data.</text>
</comment>
<dbReference type="InterPro" id="IPR011990">
    <property type="entry name" value="TPR-like_helical_dom_sf"/>
</dbReference>
<feature type="chain" id="PRO_5045117720" description="Tetratricopeptide repeat protein" evidence="2">
    <location>
        <begin position="21"/>
        <end position="568"/>
    </location>
</feature>
<keyword evidence="2" id="KW-0732">Signal</keyword>
<name>A0ABP9UJG0_9BACT</name>
<proteinExistence type="predicted"/>
<keyword evidence="4" id="KW-1185">Reference proteome</keyword>
<dbReference type="Gene3D" id="1.25.40.10">
    <property type="entry name" value="Tetratricopeptide repeat domain"/>
    <property type="match status" value="1"/>
</dbReference>
<evidence type="ECO:0000313" key="3">
    <source>
        <dbReference type="EMBL" id="GAA5481768.1"/>
    </source>
</evidence>
<evidence type="ECO:0000313" key="4">
    <source>
        <dbReference type="Proteomes" id="UP001476282"/>
    </source>
</evidence>
<dbReference type="Proteomes" id="UP001476282">
    <property type="component" value="Unassembled WGS sequence"/>
</dbReference>
<accession>A0ABP9UJG0</accession>
<evidence type="ECO:0000256" key="2">
    <source>
        <dbReference type="SAM" id="SignalP"/>
    </source>
</evidence>
<dbReference type="RefSeq" id="WP_353565916.1">
    <property type="nucleotide sequence ID" value="NZ_BAABRI010000004.1"/>
</dbReference>
<feature type="region of interest" description="Disordered" evidence="1">
    <location>
        <begin position="549"/>
        <end position="568"/>
    </location>
</feature>
<gene>
    <name evidence="3" type="ORF">Hsar01_00979</name>
</gene>
<protein>
    <recommendedName>
        <fullName evidence="5">Tetratricopeptide repeat protein</fullName>
    </recommendedName>
</protein>